<evidence type="ECO:0000313" key="2">
    <source>
        <dbReference type="EMBL" id="KAG2304639.1"/>
    </source>
</evidence>
<protein>
    <submittedName>
        <fullName evidence="2">Uncharacterized protein</fullName>
    </submittedName>
</protein>
<gene>
    <name evidence="2" type="ORF">Bca52824_033290</name>
</gene>
<name>A0A8X7SCK2_BRACI</name>
<accession>A0A8X7SCK2</accession>
<sequence length="60" mass="6728">MGTRGKEKDMEKGLSTPERTPKVSGMNRTTLPWPRWNSGWAVVGLVKPDPSLLFSLLIFL</sequence>
<proteinExistence type="predicted"/>
<keyword evidence="3" id="KW-1185">Reference proteome</keyword>
<organism evidence="2 3">
    <name type="scientific">Brassica carinata</name>
    <name type="common">Ethiopian mustard</name>
    <name type="synonym">Abyssinian cabbage</name>
    <dbReference type="NCBI Taxonomy" id="52824"/>
    <lineage>
        <taxon>Eukaryota</taxon>
        <taxon>Viridiplantae</taxon>
        <taxon>Streptophyta</taxon>
        <taxon>Embryophyta</taxon>
        <taxon>Tracheophyta</taxon>
        <taxon>Spermatophyta</taxon>
        <taxon>Magnoliopsida</taxon>
        <taxon>eudicotyledons</taxon>
        <taxon>Gunneridae</taxon>
        <taxon>Pentapetalae</taxon>
        <taxon>rosids</taxon>
        <taxon>malvids</taxon>
        <taxon>Brassicales</taxon>
        <taxon>Brassicaceae</taxon>
        <taxon>Brassiceae</taxon>
        <taxon>Brassica</taxon>
    </lineage>
</organism>
<evidence type="ECO:0000256" key="1">
    <source>
        <dbReference type="SAM" id="MobiDB-lite"/>
    </source>
</evidence>
<dbReference type="AlphaFoldDB" id="A0A8X7SCK2"/>
<reference evidence="2 3" key="1">
    <citation type="submission" date="2020-02" db="EMBL/GenBank/DDBJ databases">
        <authorList>
            <person name="Ma Q."/>
            <person name="Huang Y."/>
            <person name="Song X."/>
            <person name="Pei D."/>
        </authorList>
    </citation>
    <scope>NUCLEOTIDE SEQUENCE [LARGE SCALE GENOMIC DNA]</scope>
    <source>
        <strain evidence="2">Sxm20200214</strain>
        <tissue evidence="2">Leaf</tissue>
    </source>
</reference>
<dbReference type="EMBL" id="JAAMPC010000007">
    <property type="protein sequence ID" value="KAG2304639.1"/>
    <property type="molecule type" value="Genomic_DNA"/>
</dbReference>
<evidence type="ECO:0000313" key="3">
    <source>
        <dbReference type="Proteomes" id="UP000886595"/>
    </source>
</evidence>
<dbReference type="Proteomes" id="UP000886595">
    <property type="component" value="Unassembled WGS sequence"/>
</dbReference>
<feature type="region of interest" description="Disordered" evidence="1">
    <location>
        <begin position="1"/>
        <end position="28"/>
    </location>
</feature>
<dbReference type="OrthoDB" id="1135273at2759"/>
<comment type="caution">
    <text evidence="2">The sequence shown here is derived from an EMBL/GenBank/DDBJ whole genome shotgun (WGS) entry which is preliminary data.</text>
</comment>
<feature type="compositionally biased region" description="Basic and acidic residues" evidence="1">
    <location>
        <begin position="1"/>
        <end position="12"/>
    </location>
</feature>